<dbReference type="Proteomes" id="UP000591131">
    <property type="component" value="Unassembled WGS sequence"/>
</dbReference>
<proteinExistence type="predicted"/>
<feature type="chain" id="PRO_5029446449" evidence="1">
    <location>
        <begin position="21"/>
        <end position="557"/>
    </location>
</feature>
<comment type="caution">
    <text evidence="2">The sequence shown here is derived from an EMBL/GenBank/DDBJ whole genome shotgun (WGS) entry which is preliminary data.</text>
</comment>
<accession>A0A7J6MZX1</accession>
<gene>
    <name evidence="2" type="ORF">FOL47_006315</name>
</gene>
<reference evidence="2 3" key="1">
    <citation type="submission" date="2020-04" db="EMBL/GenBank/DDBJ databases">
        <title>Perkinsus chesapeaki whole genome sequence.</title>
        <authorList>
            <person name="Bogema D.R."/>
        </authorList>
    </citation>
    <scope>NUCLEOTIDE SEQUENCE [LARGE SCALE GENOMIC DNA]</scope>
    <source>
        <strain evidence="2">ATCC PRA-425</strain>
    </source>
</reference>
<organism evidence="2 3">
    <name type="scientific">Perkinsus chesapeaki</name>
    <name type="common">Clam parasite</name>
    <name type="synonym">Perkinsus andrewsi</name>
    <dbReference type="NCBI Taxonomy" id="330153"/>
    <lineage>
        <taxon>Eukaryota</taxon>
        <taxon>Sar</taxon>
        <taxon>Alveolata</taxon>
        <taxon>Perkinsozoa</taxon>
        <taxon>Perkinsea</taxon>
        <taxon>Perkinsida</taxon>
        <taxon>Perkinsidae</taxon>
        <taxon>Perkinsus</taxon>
    </lineage>
</organism>
<name>A0A7J6MZX1_PERCH</name>
<evidence type="ECO:0000313" key="3">
    <source>
        <dbReference type="Proteomes" id="UP000591131"/>
    </source>
</evidence>
<protein>
    <submittedName>
        <fullName evidence="2">Uncharacterized protein</fullName>
    </submittedName>
</protein>
<sequence>MLFGKSGFLLTVQILPSALGGYSRDNGFFFIGPGVAIKHNETVLTANSGSGDSITLTEGYDLNDQDTRLVTDVCVLEKFPKDNKLVYNAYITGEPLAEIPESGRSFDDLVKMHAELDKRSDTSTKINPTCSISHTVKFRHRFTREAHPNVLAEWKMSLDLEAARKGFTIAKLSSTFRNDQDFSPHFYIDRLREVEEKASTVKLPGFRRSQKKLVDVCNKQLANYYTSITKKVSKDLGEITRAIVITMPSVSLILAAITALCLGDYPQRAVLARALAEAAARKEVTRKTLYDSQTTQTGTRIELFTGYDVLRGKADEEEESLTDVAFLQTPHNNQSYTYDVYVEKTLIEGAMWILAEDMQKGKTILPETFHRSLEKSTNPISKLVPTCSANVLTKFFIPKTPGEGDHDGNYAFWQHALELQASPDRRQGLTIAKISTSLRASAIPDLPLHFDITRLREMQTRSKAIPLPVTRLNKAQLHEICTSQLESYAESINHHKPNSTNDMIRSIVMWLTTGSYGAIPKGLDMTSEETQQDASITVRKGDDIRNLFRAAKSIMTT</sequence>
<dbReference type="AlphaFoldDB" id="A0A7J6MZX1"/>
<feature type="signal peptide" evidence="1">
    <location>
        <begin position="1"/>
        <end position="20"/>
    </location>
</feature>
<keyword evidence="3" id="KW-1185">Reference proteome</keyword>
<dbReference type="EMBL" id="JAAPAO010000035">
    <property type="protein sequence ID" value="KAF4676401.1"/>
    <property type="molecule type" value="Genomic_DNA"/>
</dbReference>
<keyword evidence="1" id="KW-0732">Signal</keyword>
<evidence type="ECO:0000256" key="1">
    <source>
        <dbReference type="SAM" id="SignalP"/>
    </source>
</evidence>
<evidence type="ECO:0000313" key="2">
    <source>
        <dbReference type="EMBL" id="KAF4676401.1"/>
    </source>
</evidence>